<feature type="chain" id="PRO_5011537370" description="Lipoprotein" evidence="1">
    <location>
        <begin position="25"/>
        <end position="167"/>
    </location>
</feature>
<evidence type="ECO:0000313" key="2">
    <source>
        <dbReference type="EMBL" id="SER88115.1"/>
    </source>
</evidence>
<reference evidence="3" key="1">
    <citation type="submission" date="2016-10" db="EMBL/GenBank/DDBJ databases">
        <authorList>
            <person name="Varghese N."/>
            <person name="Submissions S."/>
        </authorList>
    </citation>
    <scope>NUCLEOTIDE SEQUENCE [LARGE SCALE GENOMIC DNA]</scope>
    <source>
        <strain evidence="3">DSM 18610</strain>
    </source>
</reference>
<name>A0A1H9STF0_9SPHI</name>
<gene>
    <name evidence="2" type="ORF">SAMN04488023_11974</name>
</gene>
<evidence type="ECO:0008006" key="4">
    <source>
        <dbReference type="Google" id="ProtNLM"/>
    </source>
</evidence>
<accession>A0A1H9STF0</accession>
<dbReference type="RefSeq" id="WP_245738683.1">
    <property type="nucleotide sequence ID" value="NZ_FOGG01000019.1"/>
</dbReference>
<evidence type="ECO:0000256" key="1">
    <source>
        <dbReference type="SAM" id="SignalP"/>
    </source>
</evidence>
<organism evidence="2 3">
    <name type="scientific">Pedobacter rhizosphaerae</name>
    <dbReference type="NCBI Taxonomy" id="390241"/>
    <lineage>
        <taxon>Bacteria</taxon>
        <taxon>Pseudomonadati</taxon>
        <taxon>Bacteroidota</taxon>
        <taxon>Sphingobacteriia</taxon>
        <taxon>Sphingobacteriales</taxon>
        <taxon>Sphingobacteriaceae</taxon>
        <taxon>Pedobacter</taxon>
    </lineage>
</organism>
<dbReference type="Proteomes" id="UP000199572">
    <property type="component" value="Unassembled WGS sequence"/>
</dbReference>
<dbReference type="EMBL" id="FOGG01000019">
    <property type="protein sequence ID" value="SER88115.1"/>
    <property type="molecule type" value="Genomic_DNA"/>
</dbReference>
<dbReference type="AlphaFoldDB" id="A0A1H9STF0"/>
<dbReference type="STRING" id="390241.SAMN04488023_11974"/>
<proteinExistence type="predicted"/>
<keyword evidence="3" id="KW-1185">Reference proteome</keyword>
<feature type="signal peptide" evidence="1">
    <location>
        <begin position="1"/>
        <end position="24"/>
    </location>
</feature>
<keyword evidence="1" id="KW-0732">Signal</keyword>
<dbReference type="PROSITE" id="PS51257">
    <property type="entry name" value="PROKAR_LIPOPROTEIN"/>
    <property type="match status" value="1"/>
</dbReference>
<protein>
    <recommendedName>
        <fullName evidence="4">Lipoprotein</fullName>
    </recommendedName>
</protein>
<sequence>MKTIRIKNITKLLMCLGLIITFSACENKPDYKTVRKEVMDMHDKLMMDGELAIRNKMSLDTMLGTGLKKMKLSDPKLDTLIEKQYITSLIKKLNDADESMMDWMQVFKPEIDGKSNEAAIKYFQEEKIKLVKMDSVFKSALGQSDSYLKKYKVNKQDAPVEHAGHKH</sequence>
<evidence type="ECO:0000313" key="3">
    <source>
        <dbReference type="Proteomes" id="UP000199572"/>
    </source>
</evidence>